<dbReference type="Proteomes" id="UP000094236">
    <property type="component" value="Unassembled WGS sequence"/>
</dbReference>
<dbReference type="OrthoDB" id="74764at2759"/>
<dbReference type="EMBL" id="KV454012">
    <property type="protein sequence ID" value="ODV96790.1"/>
    <property type="molecule type" value="Genomic_DNA"/>
</dbReference>
<evidence type="ECO:0000313" key="3">
    <source>
        <dbReference type="Proteomes" id="UP000094236"/>
    </source>
</evidence>
<organism evidence="2 3">
    <name type="scientific">Pachysolen tannophilus NRRL Y-2460</name>
    <dbReference type="NCBI Taxonomy" id="669874"/>
    <lineage>
        <taxon>Eukaryota</taxon>
        <taxon>Fungi</taxon>
        <taxon>Dikarya</taxon>
        <taxon>Ascomycota</taxon>
        <taxon>Saccharomycotina</taxon>
        <taxon>Pichiomycetes</taxon>
        <taxon>Pachysolenaceae</taxon>
        <taxon>Pachysolen</taxon>
    </lineage>
</organism>
<gene>
    <name evidence="2" type="ORF">PACTADRAFT_48605</name>
</gene>
<dbReference type="GO" id="GO:0005524">
    <property type="term" value="F:ATP binding"/>
    <property type="evidence" value="ECO:0007669"/>
    <property type="project" value="InterPro"/>
</dbReference>
<dbReference type="Pfam" id="PF00069">
    <property type="entry name" value="Pkinase"/>
    <property type="match status" value="1"/>
</dbReference>
<dbReference type="SUPFAM" id="SSF56112">
    <property type="entry name" value="Protein kinase-like (PK-like)"/>
    <property type="match status" value="1"/>
</dbReference>
<dbReference type="GO" id="GO:0004672">
    <property type="term" value="F:protein kinase activity"/>
    <property type="evidence" value="ECO:0007669"/>
    <property type="project" value="InterPro"/>
</dbReference>
<name>A0A1E4TYF6_PACTA</name>
<sequence>MALKYLHGQNIIHRDLKLDNILLKTPEPYSKILLTDFGTAKSLPISRTYTVIGTPEYSAPEVGFRNDINYCSNENGNKGYGKPCDMWSLGIILHIMLSGISPFYVEDGDPFKIVEASKKGKLNFHLPQWQHINDHAKDLISKLLSVNHYKRLTINQAFLHPWISGHAEFLSSIYQKILDNDQDSF</sequence>
<dbReference type="PANTHER" id="PTHR24347">
    <property type="entry name" value="SERINE/THREONINE-PROTEIN KINASE"/>
    <property type="match status" value="1"/>
</dbReference>
<dbReference type="AlphaFoldDB" id="A0A1E4TYF6"/>
<accession>A0A1E4TYF6</accession>
<feature type="domain" description="Protein kinase" evidence="1">
    <location>
        <begin position="1"/>
        <end position="163"/>
    </location>
</feature>
<proteinExistence type="predicted"/>
<dbReference type="Gene3D" id="1.10.510.10">
    <property type="entry name" value="Transferase(Phosphotransferase) domain 1"/>
    <property type="match status" value="1"/>
</dbReference>
<dbReference type="SMART" id="SM00220">
    <property type="entry name" value="S_TKc"/>
    <property type="match status" value="1"/>
</dbReference>
<protein>
    <recommendedName>
        <fullName evidence="1">Protein kinase domain-containing protein</fullName>
    </recommendedName>
</protein>
<dbReference type="InterPro" id="IPR011009">
    <property type="entry name" value="Kinase-like_dom_sf"/>
</dbReference>
<dbReference type="STRING" id="669874.A0A1E4TYF6"/>
<dbReference type="PROSITE" id="PS00108">
    <property type="entry name" value="PROTEIN_KINASE_ST"/>
    <property type="match status" value="1"/>
</dbReference>
<dbReference type="InterPro" id="IPR000719">
    <property type="entry name" value="Prot_kinase_dom"/>
</dbReference>
<keyword evidence="3" id="KW-1185">Reference proteome</keyword>
<reference evidence="3" key="1">
    <citation type="submission" date="2016-05" db="EMBL/GenBank/DDBJ databases">
        <title>Comparative genomics of biotechnologically important yeasts.</title>
        <authorList>
            <consortium name="DOE Joint Genome Institute"/>
            <person name="Riley R."/>
            <person name="Haridas S."/>
            <person name="Wolfe K.H."/>
            <person name="Lopes M.R."/>
            <person name="Hittinger C.T."/>
            <person name="Goker M."/>
            <person name="Salamov A."/>
            <person name="Wisecaver J."/>
            <person name="Long T.M."/>
            <person name="Aerts A.L."/>
            <person name="Barry K."/>
            <person name="Choi C."/>
            <person name="Clum A."/>
            <person name="Coughlan A.Y."/>
            <person name="Deshpande S."/>
            <person name="Douglass A.P."/>
            <person name="Hanson S.J."/>
            <person name="Klenk H.-P."/>
            <person name="Labutti K."/>
            <person name="Lapidus A."/>
            <person name="Lindquist E."/>
            <person name="Lipzen A."/>
            <person name="Meier-Kolthoff J.P."/>
            <person name="Ohm R.A."/>
            <person name="Otillar R.P."/>
            <person name="Pangilinan J."/>
            <person name="Peng Y."/>
            <person name="Rokas A."/>
            <person name="Rosa C.A."/>
            <person name="Scheuner C."/>
            <person name="Sibirny A.A."/>
            <person name="Slot J.C."/>
            <person name="Stielow J.B."/>
            <person name="Sun H."/>
            <person name="Kurtzman C.P."/>
            <person name="Blackwell M."/>
            <person name="Grigoriev I.V."/>
            <person name="Jeffries T.W."/>
        </authorList>
    </citation>
    <scope>NUCLEOTIDE SEQUENCE [LARGE SCALE GENOMIC DNA]</scope>
    <source>
        <strain evidence="3">NRRL Y-2460</strain>
    </source>
</reference>
<dbReference type="InterPro" id="IPR008271">
    <property type="entry name" value="Ser/Thr_kinase_AS"/>
</dbReference>
<dbReference type="PROSITE" id="PS50011">
    <property type="entry name" value="PROTEIN_KINASE_DOM"/>
    <property type="match status" value="1"/>
</dbReference>
<evidence type="ECO:0000313" key="2">
    <source>
        <dbReference type="EMBL" id="ODV96790.1"/>
    </source>
</evidence>
<evidence type="ECO:0000259" key="1">
    <source>
        <dbReference type="PROSITE" id="PS50011"/>
    </source>
</evidence>